<reference evidence="1" key="1">
    <citation type="journal article" date="2014" name="Front. Microbiol.">
        <title>High frequency of phylogenetically diverse reductive dehalogenase-homologous genes in deep subseafloor sedimentary metagenomes.</title>
        <authorList>
            <person name="Kawai M."/>
            <person name="Futagami T."/>
            <person name="Toyoda A."/>
            <person name="Takaki Y."/>
            <person name="Nishi S."/>
            <person name="Hori S."/>
            <person name="Arai W."/>
            <person name="Tsubouchi T."/>
            <person name="Morono Y."/>
            <person name="Uchiyama I."/>
            <person name="Ito T."/>
            <person name="Fujiyama A."/>
            <person name="Inagaki F."/>
            <person name="Takami H."/>
        </authorList>
    </citation>
    <scope>NUCLEOTIDE SEQUENCE</scope>
    <source>
        <strain evidence="1">Expedition CK06-06</strain>
    </source>
</reference>
<feature type="non-terminal residue" evidence="1">
    <location>
        <position position="1"/>
    </location>
</feature>
<sequence>FIPILEYYNLDSEELLVIGDKIHRDIMPAQDLGCKTILVPEYKIHLYNEFDLNNLSIF</sequence>
<dbReference type="Gene3D" id="3.40.50.1000">
    <property type="entry name" value="HAD superfamily/HAD-like"/>
    <property type="match status" value="1"/>
</dbReference>
<evidence type="ECO:0008006" key="2">
    <source>
        <dbReference type="Google" id="ProtNLM"/>
    </source>
</evidence>
<dbReference type="AlphaFoldDB" id="X1GU10"/>
<dbReference type="InterPro" id="IPR036412">
    <property type="entry name" value="HAD-like_sf"/>
</dbReference>
<comment type="caution">
    <text evidence="1">The sequence shown here is derived from an EMBL/GenBank/DDBJ whole genome shotgun (WGS) entry which is preliminary data.</text>
</comment>
<evidence type="ECO:0000313" key="1">
    <source>
        <dbReference type="EMBL" id="GAH61406.1"/>
    </source>
</evidence>
<dbReference type="EMBL" id="BARU01018954">
    <property type="protein sequence ID" value="GAH61406.1"/>
    <property type="molecule type" value="Genomic_DNA"/>
</dbReference>
<dbReference type="Pfam" id="PF13242">
    <property type="entry name" value="Hydrolase_like"/>
    <property type="match status" value="1"/>
</dbReference>
<organism evidence="1">
    <name type="scientific">marine sediment metagenome</name>
    <dbReference type="NCBI Taxonomy" id="412755"/>
    <lineage>
        <taxon>unclassified sequences</taxon>
        <taxon>metagenomes</taxon>
        <taxon>ecological metagenomes</taxon>
    </lineage>
</organism>
<protein>
    <recommendedName>
        <fullName evidence="2">HAD family hydrolase</fullName>
    </recommendedName>
</protein>
<accession>X1GU10</accession>
<name>X1GU10_9ZZZZ</name>
<gene>
    <name evidence="1" type="ORF">S03H2_31271</name>
</gene>
<proteinExistence type="predicted"/>
<dbReference type="InterPro" id="IPR023214">
    <property type="entry name" value="HAD_sf"/>
</dbReference>
<dbReference type="SUPFAM" id="SSF56784">
    <property type="entry name" value="HAD-like"/>
    <property type="match status" value="1"/>
</dbReference>